<evidence type="ECO:0000256" key="8">
    <source>
        <dbReference type="ARBA" id="ARBA00022967"/>
    </source>
</evidence>
<dbReference type="Pfam" id="PF00420">
    <property type="entry name" value="Oxidored_q2"/>
    <property type="match status" value="1"/>
</dbReference>
<keyword evidence="10 17" id="KW-1133">Transmembrane helix</keyword>
<dbReference type="GO" id="GO:0005743">
    <property type="term" value="C:mitochondrial inner membrane"/>
    <property type="evidence" value="ECO:0007669"/>
    <property type="project" value="UniProtKB-SubCell"/>
</dbReference>
<evidence type="ECO:0000256" key="10">
    <source>
        <dbReference type="ARBA" id="ARBA00022989"/>
    </source>
</evidence>
<keyword evidence="12 17" id="KW-0830">Ubiquinone</keyword>
<comment type="function">
    <text evidence="15">Core subunit of the mitochondrial membrane respiratory chain NADH dehydrogenase (Complex I) which catalyzes electron transfer from NADH through the respiratory chain, using ubiquinone as an electron acceptor. Part of the enzyme membrane arm which is embedded in the lipid bilayer and involved in proton translocation.</text>
</comment>
<comment type="similarity">
    <text evidence="2 17">Belongs to the complex I subunit 4L family.</text>
</comment>
<reference evidence="18" key="1">
    <citation type="journal article" date="2017" name="Mitochondrial DNA Part B Resour">
        <title>The complete mitochondrial genome of Pristurus rupestris rupestris.</title>
        <authorList>
            <person name="Tarroso P."/>
            <person name="Simo-Riudalbas M."/>
            <person name="Carranza S."/>
        </authorList>
    </citation>
    <scope>NUCLEOTIDE SEQUENCE</scope>
    <source>
        <strain evidence="18">S7709</strain>
    </source>
</reference>
<sequence>MITPILLITGAAFLLGMLGLVFHRQNLLSALLCLETLLLTLFFALSMLSHSIKLPTTAPQTFILLSLAACGACAGLSLLVATTRTHAIDLLKTLSLLKC</sequence>
<dbReference type="EC" id="7.1.1.2" evidence="3 17"/>
<keyword evidence="11 17" id="KW-0520">NAD</keyword>
<evidence type="ECO:0000256" key="5">
    <source>
        <dbReference type="ARBA" id="ARBA00022448"/>
    </source>
</evidence>
<keyword evidence="7 17" id="KW-0812">Transmembrane</keyword>
<keyword evidence="17" id="KW-0999">Mitochondrion inner membrane</keyword>
<feature type="transmembrane region" description="Helical" evidence="17">
    <location>
        <begin position="30"/>
        <end position="49"/>
    </location>
</feature>
<geneLocation type="mitochondrion" evidence="18"/>
<dbReference type="InterPro" id="IPR001133">
    <property type="entry name" value="NADH_UbQ_OxRdtase_chain4L/K"/>
</dbReference>
<evidence type="ECO:0000256" key="9">
    <source>
        <dbReference type="ARBA" id="ARBA00022982"/>
    </source>
</evidence>
<evidence type="ECO:0000256" key="15">
    <source>
        <dbReference type="ARBA" id="ARBA00043911"/>
    </source>
</evidence>
<keyword evidence="9 17" id="KW-0249">Electron transport</keyword>
<protein>
    <recommendedName>
        <fullName evidence="4 17">NADH-ubiquinone oxidoreductase chain 4L</fullName>
        <ecNumber evidence="3 17">7.1.1.2</ecNumber>
    </recommendedName>
</protein>
<evidence type="ECO:0000256" key="2">
    <source>
        <dbReference type="ARBA" id="ARBA00010519"/>
    </source>
</evidence>
<evidence type="ECO:0000313" key="18">
    <source>
        <dbReference type="EMBL" id="AUO29204.1"/>
    </source>
</evidence>
<dbReference type="PANTHER" id="PTHR11434">
    <property type="entry name" value="NADH-UBIQUINONE OXIDOREDUCTASE SUBUNIT ND4L"/>
    <property type="match status" value="1"/>
</dbReference>
<dbReference type="AlphaFoldDB" id="A0A343SA24"/>
<dbReference type="PANTHER" id="PTHR11434:SF0">
    <property type="entry name" value="NADH-UBIQUINONE OXIDOREDUCTASE CHAIN 4L"/>
    <property type="match status" value="1"/>
</dbReference>
<keyword evidence="14 17" id="KW-0472">Membrane</keyword>
<evidence type="ECO:0000256" key="17">
    <source>
        <dbReference type="RuleBase" id="RU004419"/>
    </source>
</evidence>
<proteinExistence type="inferred from homology"/>
<evidence type="ECO:0000256" key="4">
    <source>
        <dbReference type="ARBA" id="ARBA00016612"/>
    </source>
</evidence>
<evidence type="ECO:0000256" key="14">
    <source>
        <dbReference type="ARBA" id="ARBA00023136"/>
    </source>
</evidence>
<evidence type="ECO:0000256" key="1">
    <source>
        <dbReference type="ARBA" id="ARBA00004225"/>
    </source>
</evidence>
<keyword evidence="5 17" id="KW-0813">Transport</keyword>
<dbReference type="EMBL" id="MG182397">
    <property type="protein sequence ID" value="AUO29204.1"/>
    <property type="molecule type" value="Genomic_DNA"/>
</dbReference>
<evidence type="ECO:0000256" key="13">
    <source>
        <dbReference type="ARBA" id="ARBA00023128"/>
    </source>
</evidence>
<keyword evidence="13 17" id="KW-0496">Mitochondrion</keyword>
<dbReference type="GO" id="GO:0030964">
    <property type="term" value="C:NADH dehydrogenase complex"/>
    <property type="evidence" value="ECO:0007669"/>
    <property type="project" value="TreeGrafter"/>
</dbReference>
<dbReference type="InterPro" id="IPR039428">
    <property type="entry name" value="NUOK/Mnh_C1-like"/>
</dbReference>
<evidence type="ECO:0000256" key="3">
    <source>
        <dbReference type="ARBA" id="ARBA00012944"/>
    </source>
</evidence>
<comment type="subcellular location">
    <subcellularLocation>
        <location evidence="17">Mitochondrion inner membrane</location>
        <topology evidence="17">Multi-pass membrane protein</topology>
    </subcellularLocation>
    <subcellularLocation>
        <location evidence="1">Mitochondrion membrane</location>
        <topology evidence="1">Multi-pass membrane protein</topology>
    </subcellularLocation>
</comment>
<dbReference type="GO" id="GO:0042773">
    <property type="term" value="P:ATP synthesis coupled electron transport"/>
    <property type="evidence" value="ECO:0007669"/>
    <property type="project" value="UniProtKB-UniRule"/>
</dbReference>
<keyword evidence="8 17" id="KW-1278">Translocase</keyword>
<organism evidence="18">
    <name type="scientific">Pristurus rupestris rupestris</name>
    <dbReference type="NCBI Taxonomy" id="1530261"/>
    <lineage>
        <taxon>Eukaryota</taxon>
        <taxon>Metazoa</taxon>
        <taxon>Chordata</taxon>
        <taxon>Craniata</taxon>
        <taxon>Vertebrata</taxon>
        <taxon>Euteleostomi</taxon>
        <taxon>Lepidosauria</taxon>
        <taxon>Squamata</taxon>
        <taxon>Bifurcata</taxon>
        <taxon>Gekkota</taxon>
        <taxon>Sphaerodactylidae</taxon>
        <taxon>Pristurus</taxon>
    </lineage>
</organism>
<evidence type="ECO:0000256" key="16">
    <source>
        <dbReference type="ARBA" id="ARBA00048769"/>
    </source>
</evidence>
<evidence type="ECO:0000256" key="11">
    <source>
        <dbReference type="ARBA" id="ARBA00023027"/>
    </source>
</evidence>
<dbReference type="GO" id="GO:0008137">
    <property type="term" value="F:NADH dehydrogenase (ubiquinone) activity"/>
    <property type="evidence" value="ECO:0007669"/>
    <property type="project" value="UniProtKB-EC"/>
</dbReference>
<dbReference type="Gene3D" id="1.10.287.3510">
    <property type="match status" value="1"/>
</dbReference>
<evidence type="ECO:0000256" key="6">
    <source>
        <dbReference type="ARBA" id="ARBA00022660"/>
    </source>
</evidence>
<dbReference type="GO" id="GO:0016651">
    <property type="term" value="F:oxidoreductase activity, acting on NAD(P)H"/>
    <property type="evidence" value="ECO:0007669"/>
    <property type="project" value="InterPro"/>
</dbReference>
<keyword evidence="6 17" id="KW-0679">Respiratory chain</keyword>
<evidence type="ECO:0000256" key="7">
    <source>
        <dbReference type="ARBA" id="ARBA00022692"/>
    </source>
</evidence>
<feature type="transmembrane region" description="Helical" evidence="17">
    <location>
        <begin position="61"/>
        <end position="82"/>
    </location>
</feature>
<accession>A0A343SA24</accession>
<comment type="catalytic activity">
    <reaction evidence="16">
        <text>a ubiquinone + NADH + 5 H(+)(in) = a ubiquinol + NAD(+) + 4 H(+)(out)</text>
        <dbReference type="Rhea" id="RHEA:29091"/>
        <dbReference type="Rhea" id="RHEA-COMP:9565"/>
        <dbReference type="Rhea" id="RHEA-COMP:9566"/>
        <dbReference type="ChEBI" id="CHEBI:15378"/>
        <dbReference type="ChEBI" id="CHEBI:16389"/>
        <dbReference type="ChEBI" id="CHEBI:17976"/>
        <dbReference type="ChEBI" id="CHEBI:57540"/>
        <dbReference type="ChEBI" id="CHEBI:57945"/>
        <dbReference type="EC" id="7.1.1.2"/>
    </reaction>
    <physiologicalReaction direction="left-to-right" evidence="16">
        <dbReference type="Rhea" id="RHEA:29092"/>
    </physiologicalReaction>
</comment>
<name>A0A343SA24_9SAUR</name>
<evidence type="ECO:0000256" key="12">
    <source>
        <dbReference type="ARBA" id="ARBA00023075"/>
    </source>
</evidence>
<gene>
    <name evidence="18" type="primary">ND4L</name>
</gene>
<feature type="transmembrane region" description="Helical" evidence="17">
    <location>
        <begin position="6"/>
        <end position="23"/>
    </location>
</feature>